<organism evidence="2">
    <name type="scientific">bioreactor metagenome</name>
    <dbReference type="NCBI Taxonomy" id="1076179"/>
    <lineage>
        <taxon>unclassified sequences</taxon>
        <taxon>metagenomes</taxon>
        <taxon>ecological metagenomes</taxon>
    </lineage>
</organism>
<feature type="compositionally biased region" description="Basic and acidic residues" evidence="1">
    <location>
        <begin position="1"/>
        <end position="38"/>
    </location>
</feature>
<dbReference type="EMBL" id="VSSQ01083310">
    <property type="protein sequence ID" value="MPN31676.1"/>
    <property type="molecule type" value="Genomic_DNA"/>
</dbReference>
<sequence>MQGKARKEPVFHHVAPDDKTQSATDDQNRGYQKHEGIVDKSTQARKGGAGGAEQVKPRIAEGRNRMKNAFEKAHDKAIPGNQHKRDQQGPHPFNDQGHFQNAVKDEYDIFKRIIADGFL</sequence>
<feature type="region of interest" description="Disordered" evidence="1">
    <location>
        <begin position="1"/>
        <end position="56"/>
    </location>
</feature>
<accession>A0A645GZL9</accession>
<comment type="caution">
    <text evidence="2">The sequence shown here is derived from an EMBL/GenBank/DDBJ whole genome shotgun (WGS) entry which is preliminary data.</text>
</comment>
<proteinExistence type="predicted"/>
<reference evidence="2" key="1">
    <citation type="submission" date="2019-08" db="EMBL/GenBank/DDBJ databases">
        <authorList>
            <person name="Kucharzyk K."/>
            <person name="Murdoch R.W."/>
            <person name="Higgins S."/>
            <person name="Loffler F."/>
        </authorList>
    </citation>
    <scope>NUCLEOTIDE SEQUENCE</scope>
</reference>
<protein>
    <submittedName>
        <fullName evidence="2">Uncharacterized protein</fullName>
    </submittedName>
</protein>
<gene>
    <name evidence="2" type="ORF">SDC9_179150</name>
</gene>
<evidence type="ECO:0000313" key="2">
    <source>
        <dbReference type="EMBL" id="MPN31676.1"/>
    </source>
</evidence>
<feature type="region of interest" description="Disordered" evidence="1">
    <location>
        <begin position="75"/>
        <end position="98"/>
    </location>
</feature>
<dbReference type="AlphaFoldDB" id="A0A645GZL9"/>
<name>A0A645GZL9_9ZZZZ</name>
<evidence type="ECO:0000256" key="1">
    <source>
        <dbReference type="SAM" id="MobiDB-lite"/>
    </source>
</evidence>
<feature type="compositionally biased region" description="Basic and acidic residues" evidence="1">
    <location>
        <begin position="75"/>
        <end position="88"/>
    </location>
</feature>